<evidence type="ECO:0000313" key="3">
    <source>
        <dbReference type="EMBL" id="OGK54147.1"/>
    </source>
</evidence>
<dbReference type="Proteomes" id="UP000178486">
    <property type="component" value="Unassembled WGS sequence"/>
</dbReference>
<dbReference type="PANTHER" id="PTHR35039:SF3">
    <property type="entry name" value="3-KETO-L-GULONATE-6-PHOSPHATE DECARBOXYLASE SGBH-RELATED"/>
    <property type="match status" value="1"/>
</dbReference>
<evidence type="ECO:0000313" key="4">
    <source>
        <dbReference type="Proteomes" id="UP000178486"/>
    </source>
</evidence>
<dbReference type="GO" id="GO:0004590">
    <property type="term" value="F:orotidine-5'-phosphate decarboxylase activity"/>
    <property type="evidence" value="ECO:0007669"/>
    <property type="project" value="InterPro"/>
</dbReference>
<proteinExistence type="predicted"/>
<dbReference type="PANTHER" id="PTHR35039">
    <property type="entry name" value="3-KETO-L-GULONATE-6-PHOSPHATE DECARBOXYLASE SGBH-RELATED"/>
    <property type="match status" value="1"/>
</dbReference>
<dbReference type="AlphaFoldDB" id="A0A1F7JEW7"/>
<organism evidence="3 4">
    <name type="scientific">Candidatus Roizmanbacteria bacterium RIFCSPLOWO2_01_FULL_45_11</name>
    <dbReference type="NCBI Taxonomy" id="1802070"/>
    <lineage>
        <taxon>Bacteria</taxon>
        <taxon>Candidatus Roizmaniibacteriota</taxon>
    </lineage>
</organism>
<feature type="domain" description="Orotidine 5'-phosphate decarboxylase" evidence="2">
    <location>
        <begin position="8"/>
        <end position="206"/>
    </location>
</feature>
<dbReference type="InterPro" id="IPR001754">
    <property type="entry name" value="OMPdeCOase_dom"/>
</dbReference>
<name>A0A1F7JEW7_9BACT</name>
<sequence length="225" mass="24608">MFSSKTHLLQIALNGSLRDAESIIAGLPASERIMIEVGTPMIKTFGAVAIQRIRALWSIRLAKAGIVQSACIVADMKTMDRGAVEVSIAEEAGASAVIALGQAPIETLNVFISACRRRKMTSMVDMMNIDKPYQILRKLAMLPDVVILHRGVDEERDSDKLLPIYLINKIKGTYDVRVAIAGGDTPREVQSAVFNGADIVVLWKDFYSAESKNGDITGEFLRTVK</sequence>
<keyword evidence="1" id="KW-0456">Lyase</keyword>
<dbReference type="InterPro" id="IPR011060">
    <property type="entry name" value="RibuloseP-bd_barrel"/>
</dbReference>
<dbReference type="EMBL" id="MGAU01000038">
    <property type="protein sequence ID" value="OGK54147.1"/>
    <property type="molecule type" value="Genomic_DNA"/>
</dbReference>
<dbReference type="GO" id="GO:0006207">
    <property type="term" value="P:'de novo' pyrimidine nucleobase biosynthetic process"/>
    <property type="evidence" value="ECO:0007669"/>
    <property type="project" value="InterPro"/>
</dbReference>
<dbReference type="GO" id="GO:0033982">
    <property type="term" value="F:3-dehydro-L-gulonate-6-phosphate decarboxylase activity"/>
    <property type="evidence" value="ECO:0007669"/>
    <property type="project" value="TreeGrafter"/>
</dbReference>
<evidence type="ECO:0000259" key="2">
    <source>
        <dbReference type="SMART" id="SM00934"/>
    </source>
</evidence>
<comment type="caution">
    <text evidence="3">The sequence shown here is derived from an EMBL/GenBank/DDBJ whole genome shotgun (WGS) entry which is preliminary data.</text>
</comment>
<dbReference type="GO" id="GO:0019854">
    <property type="term" value="P:L-ascorbic acid catabolic process"/>
    <property type="evidence" value="ECO:0007669"/>
    <property type="project" value="TreeGrafter"/>
</dbReference>
<dbReference type="Gene3D" id="3.20.20.70">
    <property type="entry name" value="Aldolase class I"/>
    <property type="match status" value="1"/>
</dbReference>
<reference evidence="3 4" key="1">
    <citation type="journal article" date="2016" name="Nat. Commun.">
        <title>Thousands of microbial genomes shed light on interconnected biogeochemical processes in an aquifer system.</title>
        <authorList>
            <person name="Anantharaman K."/>
            <person name="Brown C.T."/>
            <person name="Hug L.A."/>
            <person name="Sharon I."/>
            <person name="Castelle C.J."/>
            <person name="Probst A.J."/>
            <person name="Thomas B.C."/>
            <person name="Singh A."/>
            <person name="Wilkins M.J."/>
            <person name="Karaoz U."/>
            <person name="Brodie E.L."/>
            <person name="Williams K.H."/>
            <person name="Hubbard S.S."/>
            <person name="Banfield J.F."/>
        </authorList>
    </citation>
    <scope>NUCLEOTIDE SEQUENCE [LARGE SCALE GENOMIC DNA]</scope>
</reference>
<dbReference type="SUPFAM" id="SSF51366">
    <property type="entry name" value="Ribulose-phoshate binding barrel"/>
    <property type="match status" value="1"/>
</dbReference>
<protein>
    <recommendedName>
        <fullName evidence="2">Orotidine 5'-phosphate decarboxylase domain-containing protein</fullName>
    </recommendedName>
</protein>
<dbReference type="SMART" id="SM00934">
    <property type="entry name" value="OMPdecase"/>
    <property type="match status" value="1"/>
</dbReference>
<gene>
    <name evidence="3" type="ORF">A3B56_00535</name>
</gene>
<dbReference type="InterPro" id="IPR013785">
    <property type="entry name" value="Aldolase_TIM"/>
</dbReference>
<evidence type="ECO:0000256" key="1">
    <source>
        <dbReference type="ARBA" id="ARBA00023239"/>
    </source>
</evidence>
<accession>A0A1F7JEW7</accession>
<dbReference type="Pfam" id="PF00215">
    <property type="entry name" value="OMPdecase"/>
    <property type="match status" value="1"/>
</dbReference>